<evidence type="ECO:0000313" key="1">
    <source>
        <dbReference type="EMBL" id="GGL24169.1"/>
    </source>
</evidence>
<dbReference type="AlphaFoldDB" id="A0A830EZ53"/>
<accession>A0A830EZ53</accession>
<sequence length="183" mass="20368">MRVRDWQDILSDVTDADADPDGWRAVAGDRARGLGEDFYLGHPSMGVYHLKTYAKNPFEVKGAGARVARRVDDELDPLFPDRDDGGRFAVRQGVADEDEAETKARRLEEVLKVHADAPTSPSDLFDDVMDVVESPAFGPIEYDSHGRPDELDDLSETFEEAEELLNAELDDLIEDDDVGKGFQ</sequence>
<keyword evidence="2" id="KW-1185">Reference proteome</keyword>
<gene>
    <name evidence="1" type="ORF">GCM10009037_04600</name>
</gene>
<dbReference type="OrthoDB" id="213677at2157"/>
<organism evidence="1 2">
    <name type="scientific">Halarchaeum grantii</name>
    <dbReference type="NCBI Taxonomy" id="1193105"/>
    <lineage>
        <taxon>Archaea</taxon>
        <taxon>Methanobacteriati</taxon>
        <taxon>Methanobacteriota</taxon>
        <taxon>Stenosarchaea group</taxon>
        <taxon>Halobacteria</taxon>
        <taxon>Halobacteriales</taxon>
        <taxon>Halobacteriaceae</taxon>
    </lineage>
</organism>
<dbReference type="Proteomes" id="UP000628840">
    <property type="component" value="Unassembled WGS sequence"/>
</dbReference>
<protein>
    <submittedName>
        <fullName evidence="1">Uncharacterized protein</fullName>
    </submittedName>
</protein>
<dbReference type="RefSeq" id="WP_188878019.1">
    <property type="nucleotide sequence ID" value="NZ_BMPF01000001.1"/>
</dbReference>
<evidence type="ECO:0000313" key="2">
    <source>
        <dbReference type="Proteomes" id="UP000628840"/>
    </source>
</evidence>
<dbReference type="EMBL" id="BMPF01000001">
    <property type="protein sequence ID" value="GGL24169.1"/>
    <property type="molecule type" value="Genomic_DNA"/>
</dbReference>
<comment type="caution">
    <text evidence="1">The sequence shown here is derived from an EMBL/GenBank/DDBJ whole genome shotgun (WGS) entry which is preliminary data.</text>
</comment>
<name>A0A830EZ53_9EURY</name>
<reference evidence="1 2" key="1">
    <citation type="journal article" date="2019" name="Int. J. Syst. Evol. Microbiol.">
        <title>The Global Catalogue of Microorganisms (GCM) 10K type strain sequencing project: providing services to taxonomists for standard genome sequencing and annotation.</title>
        <authorList>
            <consortium name="The Broad Institute Genomics Platform"/>
            <consortium name="The Broad Institute Genome Sequencing Center for Infectious Disease"/>
            <person name="Wu L."/>
            <person name="Ma J."/>
        </authorList>
    </citation>
    <scope>NUCLEOTIDE SEQUENCE [LARGE SCALE GENOMIC DNA]</scope>
    <source>
        <strain evidence="1 2">JCM 19585</strain>
    </source>
</reference>
<proteinExistence type="predicted"/>